<proteinExistence type="predicted"/>
<protein>
    <submittedName>
        <fullName evidence="2">Uncharacterized protein</fullName>
    </submittedName>
</protein>
<dbReference type="OrthoDB" id="514070at2759"/>
<evidence type="ECO:0000313" key="2">
    <source>
        <dbReference type="EMBL" id="GBE79709.1"/>
    </source>
</evidence>
<organism evidence="2 3">
    <name type="scientific">Sparassis crispa</name>
    <dbReference type="NCBI Taxonomy" id="139825"/>
    <lineage>
        <taxon>Eukaryota</taxon>
        <taxon>Fungi</taxon>
        <taxon>Dikarya</taxon>
        <taxon>Basidiomycota</taxon>
        <taxon>Agaricomycotina</taxon>
        <taxon>Agaricomycetes</taxon>
        <taxon>Polyporales</taxon>
        <taxon>Sparassidaceae</taxon>
        <taxon>Sparassis</taxon>
    </lineage>
</organism>
<dbReference type="GeneID" id="38776626"/>
<dbReference type="AlphaFoldDB" id="A0A401GC13"/>
<dbReference type="EMBL" id="BFAD01000002">
    <property type="protein sequence ID" value="GBE79709.1"/>
    <property type="molecule type" value="Genomic_DNA"/>
</dbReference>
<reference evidence="2 3" key="1">
    <citation type="journal article" date="2018" name="Sci. Rep.">
        <title>Genome sequence of the cauliflower mushroom Sparassis crispa (Hanabiratake) and its association with beneficial usage.</title>
        <authorList>
            <person name="Kiyama R."/>
            <person name="Furutani Y."/>
            <person name="Kawaguchi K."/>
            <person name="Nakanishi T."/>
        </authorList>
    </citation>
    <scope>NUCLEOTIDE SEQUENCE [LARGE SCALE GENOMIC DNA]</scope>
</reference>
<gene>
    <name evidence="2" type="ORF">SCP_0209100</name>
</gene>
<keyword evidence="3" id="KW-1185">Reference proteome</keyword>
<comment type="caution">
    <text evidence="2">The sequence shown here is derived from an EMBL/GenBank/DDBJ whole genome shotgun (WGS) entry which is preliminary data.</text>
</comment>
<dbReference type="Proteomes" id="UP000287166">
    <property type="component" value="Unassembled WGS sequence"/>
</dbReference>
<sequence>MYNTPRVVGALRLLANSFTPTELNEKGHALYLEFRPDAQWGKNGRVDYDTILGLRKAEAHREHPLEDVKPPIQQEALPGPADGQDNGPEHKRARGMTLEEYEEILDADDTFNGVDPDALAAPH</sequence>
<dbReference type="RefSeq" id="XP_027610622.1">
    <property type="nucleotide sequence ID" value="XM_027754821.1"/>
</dbReference>
<accession>A0A401GC13</accession>
<feature type="region of interest" description="Disordered" evidence="1">
    <location>
        <begin position="61"/>
        <end position="95"/>
    </location>
</feature>
<evidence type="ECO:0000313" key="3">
    <source>
        <dbReference type="Proteomes" id="UP000287166"/>
    </source>
</evidence>
<dbReference type="InParanoid" id="A0A401GC13"/>
<evidence type="ECO:0000256" key="1">
    <source>
        <dbReference type="SAM" id="MobiDB-lite"/>
    </source>
</evidence>
<name>A0A401GC13_9APHY</name>